<keyword evidence="1" id="KW-1133">Transmembrane helix</keyword>
<evidence type="ECO:0000256" key="1">
    <source>
        <dbReference type="SAM" id="Phobius"/>
    </source>
</evidence>
<evidence type="ECO:0000313" key="3">
    <source>
        <dbReference type="Proteomes" id="UP000019439"/>
    </source>
</evidence>
<gene>
    <name evidence="2" type="ORF">BF17_18930</name>
</gene>
<protein>
    <submittedName>
        <fullName evidence="2">Uncharacterized protein</fullName>
    </submittedName>
</protein>
<dbReference type="RefSeq" id="WP_025383754.1">
    <property type="nucleotide sequence ID" value="NZ_CABIHS010000186.1"/>
</dbReference>
<proteinExistence type="predicted"/>
<name>A0ABM5Q4B6_9GAMM</name>
<keyword evidence="1" id="KW-0472">Membrane</keyword>
<feature type="transmembrane region" description="Helical" evidence="1">
    <location>
        <begin position="90"/>
        <end position="115"/>
    </location>
</feature>
<evidence type="ECO:0000313" key="2">
    <source>
        <dbReference type="EMBL" id="AHK22022.1"/>
    </source>
</evidence>
<organism evidence="2 3">
    <name type="scientific">Yersinia similis</name>
    <dbReference type="NCBI Taxonomy" id="367190"/>
    <lineage>
        <taxon>Bacteria</taxon>
        <taxon>Pseudomonadati</taxon>
        <taxon>Pseudomonadota</taxon>
        <taxon>Gammaproteobacteria</taxon>
        <taxon>Enterobacterales</taxon>
        <taxon>Yersiniaceae</taxon>
        <taxon>Yersinia</taxon>
    </lineage>
</organism>
<feature type="transmembrane region" description="Helical" evidence="1">
    <location>
        <begin position="29"/>
        <end position="50"/>
    </location>
</feature>
<dbReference type="Proteomes" id="UP000019439">
    <property type="component" value="Chromosome"/>
</dbReference>
<dbReference type="GeneID" id="96665476"/>
<keyword evidence="1" id="KW-0812">Transmembrane</keyword>
<dbReference type="EMBL" id="CP007230">
    <property type="protein sequence ID" value="AHK22022.1"/>
    <property type="molecule type" value="Genomic_DNA"/>
</dbReference>
<sequence>MSPTNENQPKETERNDLNAVKEKLLSGGYGLTVTFWLWWFLPTVLIILVRDHFNIPPFAKEYFYLNVANMILDGFMCVAVKNTINDNNRIMGVIATVIIGFLFITRGGDIFVHLFK</sequence>
<keyword evidence="3" id="KW-1185">Reference proteome</keyword>
<accession>A0ABM5Q4B6</accession>
<feature type="transmembrane region" description="Helical" evidence="1">
    <location>
        <begin position="62"/>
        <end position="84"/>
    </location>
</feature>
<reference evidence="2 3" key="1">
    <citation type="journal article" date="2014" name="Genome Announc.">
        <title>Genome Sequence of Yersinia similis Y228T, a Member of the Yersinia pseudotuberculosis Complex.</title>
        <authorList>
            <person name="Sprague L.D."/>
            <person name="Neubauer H."/>
        </authorList>
    </citation>
    <scope>NUCLEOTIDE SEQUENCE [LARGE SCALE GENOMIC DNA]</scope>
    <source>
        <strain evidence="2 3">228</strain>
    </source>
</reference>